<reference evidence="7 8" key="1">
    <citation type="submission" date="2019-08" db="EMBL/GenBank/DDBJ databases">
        <title>Phlebobacter frassis gen. nov. sp. nov., a new member of family Sphingobacteriaceae isolated from sand fly rearing media.</title>
        <authorList>
            <person name="Kakumanu M.L."/>
            <person name="Marayati B.F."/>
            <person name="Wada-Katsumata A."/>
            <person name="Wasserberg G."/>
            <person name="Schal C."/>
            <person name="Apperson C.S."/>
            <person name="Ponnusamy L."/>
        </authorList>
    </citation>
    <scope>NUCLEOTIDE SEQUENCE [LARGE SCALE GENOMIC DNA]</scope>
    <source>
        <strain evidence="7 8">SSI9</strain>
    </source>
</reference>
<gene>
    <name evidence="7" type="ORF">FXV77_20355</name>
</gene>
<evidence type="ECO:0000256" key="4">
    <source>
        <dbReference type="ARBA" id="ARBA00023284"/>
    </source>
</evidence>
<feature type="chain" id="PRO_5022911274" evidence="5">
    <location>
        <begin position="21"/>
        <end position="380"/>
    </location>
</feature>
<dbReference type="GO" id="GO:0030313">
    <property type="term" value="C:cell envelope"/>
    <property type="evidence" value="ECO:0007669"/>
    <property type="project" value="UniProtKB-SubCell"/>
</dbReference>
<dbReference type="PANTHER" id="PTHR42852">
    <property type="entry name" value="THIOL:DISULFIDE INTERCHANGE PROTEIN DSBE"/>
    <property type="match status" value="1"/>
</dbReference>
<dbReference type="PROSITE" id="PS51352">
    <property type="entry name" value="THIOREDOXIN_2"/>
    <property type="match status" value="1"/>
</dbReference>
<proteinExistence type="predicted"/>
<organism evidence="7 8">
    <name type="scientific">Sphingobacterium phlebotomi</name>
    <dbReference type="NCBI Taxonomy" id="2605433"/>
    <lineage>
        <taxon>Bacteria</taxon>
        <taxon>Pseudomonadati</taxon>
        <taxon>Bacteroidota</taxon>
        <taxon>Sphingobacteriia</taxon>
        <taxon>Sphingobacteriales</taxon>
        <taxon>Sphingobacteriaceae</taxon>
        <taxon>Sphingobacterium</taxon>
    </lineage>
</organism>
<evidence type="ECO:0000256" key="3">
    <source>
        <dbReference type="ARBA" id="ARBA00023157"/>
    </source>
</evidence>
<dbReference type="EMBL" id="VTAV01000022">
    <property type="protein sequence ID" value="TYR31787.1"/>
    <property type="molecule type" value="Genomic_DNA"/>
</dbReference>
<dbReference type="InterPro" id="IPR050553">
    <property type="entry name" value="Thioredoxin_ResA/DsbE_sf"/>
</dbReference>
<keyword evidence="2" id="KW-0201">Cytochrome c-type biogenesis</keyword>
<protein>
    <submittedName>
        <fullName evidence="7">AhpC/TSA family protein</fullName>
    </submittedName>
</protein>
<dbReference type="Proteomes" id="UP000322362">
    <property type="component" value="Unassembled WGS sequence"/>
</dbReference>
<name>A0A5D4GTW2_9SPHI</name>
<feature type="domain" description="Thioredoxin" evidence="6">
    <location>
        <begin position="238"/>
        <end position="380"/>
    </location>
</feature>
<dbReference type="Gene3D" id="3.40.30.10">
    <property type="entry name" value="Glutaredoxin"/>
    <property type="match status" value="1"/>
</dbReference>
<dbReference type="InterPro" id="IPR013766">
    <property type="entry name" value="Thioredoxin_domain"/>
</dbReference>
<dbReference type="CDD" id="cd02966">
    <property type="entry name" value="TlpA_like_family"/>
    <property type="match status" value="1"/>
</dbReference>
<sequence>MIRSIILAAVCCLSTVGLFAQDSYSIKGKVGKVDAPAMIYLSYYENGQQVTDSVQVKKGKFMFKGQLETPVAANLQLRHEGPASEDRASTEYLYFYLENSDITVNSKDSLKRAIVKGSTSHDDNQRLTAMRKPYKQSADSLVRVYHSLTPEERKDSSFIKSASAVMQRTQAGYDSVSRVFIAQNAYSQIALAAFSEIELGYNFNPDTAAARFAHFPESLRSSAMGKKLQSKIKIGQNTNIGATAIDFVQQDTLGNSVKLSDFRGHYVLLDFWASWCVPCRAENPVMLKAYNKFKDKDFTILGVSLDDQATRRAWLNAIKVDGLPWTQVSELKGFKSEAAVQYGVSAIPSNFLIDPQGKIVARNLRGEELDKKLAEILGEE</sequence>
<keyword evidence="4" id="KW-0676">Redox-active center</keyword>
<dbReference type="AlphaFoldDB" id="A0A5D4GTW2"/>
<dbReference type="GO" id="GO:0016491">
    <property type="term" value="F:oxidoreductase activity"/>
    <property type="evidence" value="ECO:0007669"/>
    <property type="project" value="InterPro"/>
</dbReference>
<dbReference type="GO" id="GO:0017004">
    <property type="term" value="P:cytochrome complex assembly"/>
    <property type="evidence" value="ECO:0007669"/>
    <property type="project" value="UniProtKB-KW"/>
</dbReference>
<dbReference type="InterPro" id="IPR017937">
    <property type="entry name" value="Thioredoxin_CS"/>
</dbReference>
<dbReference type="SUPFAM" id="SSF52833">
    <property type="entry name" value="Thioredoxin-like"/>
    <property type="match status" value="1"/>
</dbReference>
<feature type="signal peptide" evidence="5">
    <location>
        <begin position="1"/>
        <end position="20"/>
    </location>
</feature>
<dbReference type="GO" id="GO:0016209">
    <property type="term" value="F:antioxidant activity"/>
    <property type="evidence" value="ECO:0007669"/>
    <property type="project" value="InterPro"/>
</dbReference>
<evidence type="ECO:0000256" key="5">
    <source>
        <dbReference type="SAM" id="SignalP"/>
    </source>
</evidence>
<evidence type="ECO:0000313" key="7">
    <source>
        <dbReference type="EMBL" id="TYR31787.1"/>
    </source>
</evidence>
<evidence type="ECO:0000259" key="6">
    <source>
        <dbReference type="PROSITE" id="PS51352"/>
    </source>
</evidence>
<accession>A0A5D4GTW2</accession>
<dbReference type="Pfam" id="PF00578">
    <property type="entry name" value="AhpC-TSA"/>
    <property type="match status" value="1"/>
</dbReference>
<dbReference type="PROSITE" id="PS00194">
    <property type="entry name" value="THIOREDOXIN_1"/>
    <property type="match status" value="1"/>
</dbReference>
<keyword evidence="8" id="KW-1185">Reference proteome</keyword>
<dbReference type="InterPro" id="IPR036249">
    <property type="entry name" value="Thioredoxin-like_sf"/>
</dbReference>
<comment type="caution">
    <text evidence="7">The sequence shown here is derived from an EMBL/GenBank/DDBJ whole genome shotgun (WGS) entry which is preliminary data.</text>
</comment>
<comment type="subcellular location">
    <subcellularLocation>
        <location evidence="1">Cell envelope</location>
    </subcellularLocation>
</comment>
<dbReference type="InterPro" id="IPR025380">
    <property type="entry name" value="DUF4369"/>
</dbReference>
<evidence type="ECO:0000313" key="8">
    <source>
        <dbReference type="Proteomes" id="UP000322362"/>
    </source>
</evidence>
<keyword evidence="5" id="KW-0732">Signal</keyword>
<dbReference type="PANTHER" id="PTHR42852:SF6">
    <property type="entry name" value="THIOL:DISULFIDE INTERCHANGE PROTEIN DSBE"/>
    <property type="match status" value="1"/>
</dbReference>
<evidence type="ECO:0000256" key="2">
    <source>
        <dbReference type="ARBA" id="ARBA00022748"/>
    </source>
</evidence>
<keyword evidence="3" id="KW-1015">Disulfide bond</keyword>
<dbReference type="Pfam" id="PF14289">
    <property type="entry name" value="DUF4369"/>
    <property type="match status" value="1"/>
</dbReference>
<dbReference type="InterPro" id="IPR000866">
    <property type="entry name" value="AhpC/TSA"/>
</dbReference>
<evidence type="ECO:0000256" key="1">
    <source>
        <dbReference type="ARBA" id="ARBA00004196"/>
    </source>
</evidence>
<dbReference type="RefSeq" id="WP_148921083.1">
    <property type="nucleotide sequence ID" value="NZ_VTAV01000022.1"/>
</dbReference>